<evidence type="ECO:0000313" key="2">
    <source>
        <dbReference type="Proteomes" id="UP001367513"/>
    </source>
</evidence>
<dbReference type="Proteomes" id="UP001367513">
    <property type="component" value="Unassembled WGS sequence"/>
</dbReference>
<reference evidence="1 2" key="1">
    <citation type="submission" date="2024-03" db="EMBL/GenBank/DDBJ databases">
        <title>Draft genome sequence of Pseudonocardia carboxydivorans JCM 14827.</title>
        <authorList>
            <person name="Duangmal K."/>
        </authorList>
    </citation>
    <scope>NUCLEOTIDE SEQUENCE [LARGE SCALE GENOMIC DNA]</scope>
    <source>
        <strain evidence="1 2">JCM 14827</strain>
    </source>
</reference>
<comment type="caution">
    <text evidence="1">The sequence shown here is derived from an EMBL/GenBank/DDBJ whole genome shotgun (WGS) entry which is preliminary data.</text>
</comment>
<organism evidence="1 2">
    <name type="scientific">Pseudonocardia alni subsp. carboxydivorans</name>
    <dbReference type="NCBI Taxonomy" id="415010"/>
    <lineage>
        <taxon>Bacteria</taxon>
        <taxon>Bacillati</taxon>
        <taxon>Actinomycetota</taxon>
        <taxon>Actinomycetes</taxon>
        <taxon>Pseudonocardiales</taxon>
        <taxon>Pseudonocardiaceae</taxon>
        <taxon>Pseudonocardia</taxon>
    </lineage>
</organism>
<dbReference type="RefSeq" id="WP_346103887.1">
    <property type="nucleotide sequence ID" value="NZ_BAAAOD010000026.1"/>
</dbReference>
<name>A0ABU9AML7_PSEA5</name>
<keyword evidence="2" id="KW-1185">Reference proteome</keyword>
<proteinExistence type="predicted"/>
<protein>
    <submittedName>
        <fullName evidence="1">Uncharacterized protein</fullName>
    </submittedName>
</protein>
<sequence>MTTHYEPGNDMRDAAALGQFTLGSDTLYRCVCSTGPARLHLADERGRIVADPTWDQHRTITCSGCGRYGRSDPDDRAREAVPVLGIAPLPAGCSDCGAETAEPCRDPFCPGQDVLDPVDHDSESVAYSSTALLSAVPPTSAIWRYWASQAINPDRRDRAAELRSAVQATREAWRLRRGLRRGPGTIWSAALTDGLDINELMDCLSGRCSHSDQKQALFALRMTRGWGASVGADLIDAAAIVQAEGRAPF</sequence>
<dbReference type="EMBL" id="JBBPIX010000021">
    <property type="protein sequence ID" value="MEK6467171.1"/>
    <property type="molecule type" value="Genomic_DNA"/>
</dbReference>
<gene>
    <name evidence="1" type="ORF">WG925_25840</name>
</gene>
<accession>A0ABU9AML7</accession>
<evidence type="ECO:0000313" key="1">
    <source>
        <dbReference type="EMBL" id="MEK6467171.1"/>
    </source>
</evidence>